<dbReference type="InterPro" id="IPR036388">
    <property type="entry name" value="WH-like_DNA-bd_sf"/>
</dbReference>
<dbReference type="Pfam" id="PF00486">
    <property type="entry name" value="Trans_reg_C"/>
    <property type="match status" value="1"/>
</dbReference>
<protein>
    <submittedName>
        <fullName evidence="10">DNA-binding response regulator</fullName>
    </submittedName>
</protein>
<keyword evidence="4 7" id="KW-0238">DNA-binding</keyword>
<dbReference type="Gene3D" id="3.40.50.2300">
    <property type="match status" value="1"/>
</dbReference>
<evidence type="ECO:0000256" key="4">
    <source>
        <dbReference type="ARBA" id="ARBA00023125"/>
    </source>
</evidence>
<dbReference type="SMART" id="SM00862">
    <property type="entry name" value="Trans_reg_C"/>
    <property type="match status" value="1"/>
</dbReference>
<dbReference type="Proteomes" id="UP000249645">
    <property type="component" value="Unassembled WGS sequence"/>
</dbReference>
<dbReference type="GO" id="GO:0000156">
    <property type="term" value="F:phosphorelay response regulator activity"/>
    <property type="evidence" value="ECO:0007669"/>
    <property type="project" value="TreeGrafter"/>
</dbReference>
<reference evidence="10 11" key="1">
    <citation type="submission" date="2017-11" db="EMBL/GenBank/DDBJ databases">
        <title>Infants hospitalized years apart are colonized by the same room-sourced microbial strains.</title>
        <authorList>
            <person name="Brooks B."/>
            <person name="Olm M.R."/>
            <person name="Firek B.A."/>
            <person name="Baker R."/>
            <person name="Thomas B.C."/>
            <person name="Morowitz M.J."/>
            <person name="Banfield J.F."/>
        </authorList>
    </citation>
    <scope>NUCLEOTIDE SEQUENCE [LARGE SCALE GENOMIC DNA]</scope>
    <source>
        <strain evidence="10">S2_009_000_R2_76</strain>
    </source>
</reference>
<dbReference type="InterPro" id="IPR039420">
    <property type="entry name" value="WalR-like"/>
</dbReference>
<dbReference type="InterPro" id="IPR001789">
    <property type="entry name" value="Sig_transdc_resp-reg_receiver"/>
</dbReference>
<dbReference type="AlphaFoldDB" id="A0A2W5F5E2"/>
<proteinExistence type="predicted"/>
<dbReference type="GO" id="GO:0006355">
    <property type="term" value="P:regulation of DNA-templated transcription"/>
    <property type="evidence" value="ECO:0007669"/>
    <property type="project" value="InterPro"/>
</dbReference>
<feature type="domain" description="OmpR/PhoB-type" evidence="9">
    <location>
        <begin position="129"/>
        <end position="227"/>
    </location>
</feature>
<sequence length="233" mass="26365">MNGKKILIVEDEVNLAALVSKMLKEQGAVVDIAYDCFHGYDLLTTNNYDLMLLDRKLPGMSGLELCKKLRAENNAIAILMLTAMVTPDDIVNGLDTGADDYLTKPFNIKELQARIRSLLRRKSNSKAPSNLLQIADLVMDTSLKSVTRANKPITLTVTEYKLLEFLLQNQNKVISRKEILDSVWGIDFDLGTNVVDVYVNYLRKKIDKDYAYKVIQTVIGMGYMLRSDYEDTK</sequence>
<evidence type="ECO:0000313" key="10">
    <source>
        <dbReference type="EMBL" id="PZP49077.1"/>
    </source>
</evidence>
<dbReference type="Gene3D" id="1.10.10.10">
    <property type="entry name" value="Winged helix-like DNA-binding domain superfamily/Winged helix DNA-binding domain"/>
    <property type="match status" value="1"/>
</dbReference>
<evidence type="ECO:0000256" key="5">
    <source>
        <dbReference type="ARBA" id="ARBA00023163"/>
    </source>
</evidence>
<dbReference type="PANTHER" id="PTHR48111">
    <property type="entry name" value="REGULATOR OF RPOS"/>
    <property type="match status" value="1"/>
</dbReference>
<name>A0A2W5F5E2_9SPHI</name>
<evidence type="ECO:0000256" key="6">
    <source>
        <dbReference type="PROSITE-ProRule" id="PRU00169"/>
    </source>
</evidence>
<dbReference type="GO" id="GO:0000976">
    <property type="term" value="F:transcription cis-regulatory region binding"/>
    <property type="evidence" value="ECO:0007669"/>
    <property type="project" value="TreeGrafter"/>
</dbReference>
<keyword evidence="1 6" id="KW-0597">Phosphoprotein</keyword>
<evidence type="ECO:0000256" key="7">
    <source>
        <dbReference type="PROSITE-ProRule" id="PRU01091"/>
    </source>
</evidence>
<dbReference type="FunFam" id="3.40.50.2300:FF:000001">
    <property type="entry name" value="DNA-binding response regulator PhoB"/>
    <property type="match status" value="1"/>
</dbReference>
<gene>
    <name evidence="10" type="ORF">DI598_08715</name>
</gene>
<keyword evidence="3" id="KW-0805">Transcription regulation</keyword>
<dbReference type="EMBL" id="QFOI01000129">
    <property type="protein sequence ID" value="PZP49077.1"/>
    <property type="molecule type" value="Genomic_DNA"/>
</dbReference>
<feature type="DNA-binding region" description="OmpR/PhoB-type" evidence="7">
    <location>
        <begin position="129"/>
        <end position="227"/>
    </location>
</feature>
<feature type="modified residue" description="4-aspartylphosphate" evidence="6">
    <location>
        <position position="54"/>
    </location>
</feature>
<dbReference type="InterPro" id="IPR011006">
    <property type="entry name" value="CheY-like_superfamily"/>
</dbReference>
<dbReference type="PROSITE" id="PS50110">
    <property type="entry name" value="RESPONSE_REGULATORY"/>
    <property type="match status" value="1"/>
</dbReference>
<dbReference type="Gene3D" id="6.10.250.690">
    <property type="match status" value="1"/>
</dbReference>
<evidence type="ECO:0000259" key="8">
    <source>
        <dbReference type="PROSITE" id="PS50110"/>
    </source>
</evidence>
<evidence type="ECO:0000259" key="9">
    <source>
        <dbReference type="PROSITE" id="PS51755"/>
    </source>
</evidence>
<feature type="domain" description="Response regulatory" evidence="8">
    <location>
        <begin position="5"/>
        <end position="119"/>
    </location>
</feature>
<accession>A0A2W5F5E2</accession>
<dbReference type="CDD" id="cd00383">
    <property type="entry name" value="trans_reg_C"/>
    <property type="match status" value="1"/>
</dbReference>
<evidence type="ECO:0000313" key="11">
    <source>
        <dbReference type="Proteomes" id="UP000249645"/>
    </source>
</evidence>
<dbReference type="SMART" id="SM00448">
    <property type="entry name" value="REC"/>
    <property type="match status" value="1"/>
</dbReference>
<dbReference type="GO" id="GO:0005829">
    <property type="term" value="C:cytosol"/>
    <property type="evidence" value="ECO:0007669"/>
    <property type="project" value="TreeGrafter"/>
</dbReference>
<dbReference type="Pfam" id="PF00072">
    <property type="entry name" value="Response_reg"/>
    <property type="match status" value="1"/>
</dbReference>
<dbReference type="FunFam" id="1.10.10.10:FF:000005">
    <property type="entry name" value="Two-component system response regulator"/>
    <property type="match status" value="1"/>
</dbReference>
<keyword evidence="2" id="KW-0902">Two-component regulatory system</keyword>
<dbReference type="InterPro" id="IPR001867">
    <property type="entry name" value="OmpR/PhoB-type_DNA-bd"/>
</dbReference>
<evidence type="ECO:0000256" key="2">
    <source>
        <dbReference type="ARBA" id="ARBA00023012"/>
    </source>
</evidence>
<comment type="caution">
    <text evidence="10">The sequence shown here is derived from an EMBL/GenBank/DDBJ whole genome shotgun (WGS) entry which is preliminary data.</text>
</comment>
<organism evidence="10 11">
    <name type="scientific">Pseudopedobacter saltans</name>
    <dbReference type="NCBI Taxonomy" id="151895"/>
    <lineage>
        <taxon>Bacteria</taxon>
        <taxon>Pseudomonadati</taxon>
        <taxon>Bacteroidota</taxon>
        <taxon>Sphingobacteriia</taxon>
        <taxon>Sphingobacteriales</taxon>
        <taxon>Sphingobacteriaceae</taxon>
        <taxon>Pseudopedobacter</taxon>
    </lineage>
</organism>
<dbReference type="PANTHER" id="PTHR48111:SF22">
    <property type="entry name" value="REGULATOR OF RPOS"/>
    <property type="match status" value="1"/>
</dbReference>
<dbReference type="PROSITE" id="PS51755">
    <property type="entry name" value="OMPR_PHOB"/>
    <property type="match status" value="1"/>
</dbReference>
<dbReference type="GO" id="GO:0032993">
    <property type="term" value="C:protein-DNA complex"/>
    <property type="evidence" value="ECO:0007669"/>
    <property type="project" value="TreeGrafter"/>
</dbReference>
<keyword evidence="5" id="KW-0804">Transcription</keyword>
<dbReference type="SUPFAM" id="SSF52172">
    <property type="entry name" value="CheY-like"/>
    <property type="match status" value="1"/>
</dbReference>
<evidence type="ECO:0000256" key="3">
    <source>
        <dbReference type="ARBA" id="ARBA00023015"/>
    </source>
</evidence>
<evidence type="ECO:0000256" key="1">
    <source>
        <dbReference type="ARBA" id="ARBA00022553"/>
    </source>
</evidence>